<dbReference type="EMBL" id="JAEDAK010000011">
    <property type="protein sequence ID" value="MBH9578307.1"/>
    <property type="molecule type" value="Genomic_DNA"/>
</dbReference>
<dbReference type="AlphaFoldDB" id="A0A931J7N2"/>
<proteinExistence type="predicted"/>
<feature type="chain" id="PRO_5037759773" description="DUF3108 domain-containing protein" evidence="1">
    <location>
        <begin position="21"/>
        <end position="287"/>
    </location>
</feature>
<organism evidence="2 3">
    <name type="scientific">Inhella proteolytica</name>
    <dbReference type="NCBI Taxonomy" id="2795029"/>
    <lineage>
        <taxon>Bacteria</taxon>
        <taxon>Pseudomonadati</taxon>
        <taxon>Pseudomonadota</taxon>
        <taxon>Betaproteobacteria</taxon>
        <taxon>Burkholderiales</taxon>
        <taxon>Sphaerotilaceae</taxon>
        <taxon>Inhella</taxon>
    </lineage>
</organism>
<evidence type="ECO:0000313" key="3">
    <source>
        <dbReference type="Proteomes" id="UP000613266"/>
    </source>
</evidence>
<evidence type="ECO:0000313" key="2">
    <source>
        <dbReference type="EMBL" id="MBH9578307.1"/>
    </source>
</evidence>
<name>A0A931J7N2_9BURK</name>
<dbReference type="Proteomes" id="UP000613266">
    <property type="component" value="Unassembled WGS sequence"/>
</dbReference>
<comment type="caution">
    <text evidence="2">The sequence shown here is derived from an EMBL/GenBank/DDBJ whole genome shotgun (WGS) entry which is preliminary data.</text>
</comment>
<keyword evidence="1" id="KW-0732">Signal</keyword>
<evidence type="ECO:0008006" key="4">
    <source>
        <dbReference type="Google" id="ProtNLM"/>
    </source>
</evidence>
<evidence type="ECO:0000256" key="1">
    <source>
        <dbReference type="SAM" id="SignalP"/>
    </source>
</evidence>
<dbReference type="RefSeq" id="WP_198112077.1">
    <property type="nucleotide sequence ID" value="NZ_JAEDAK010000011.1"/>
</dbReference>
<reference evidence="2" key="1">
    <citation type="submission" date="2020-12" db="EMBL/GenBank/DDBJ databases">
        <title>The genome sequence of Inhella sp. 1Y17.</title>
        <authorList>
            <person name="Liu Y."/>
        </authorList>
    </citation>
    <scope>NUCLEOTIDE SEQUENCE</scope>
    <source>
        <strain evidence="2">1Y17</strain>
    </source>
</reference>
<protein>
    <recommendedName>
        <fullName evidence="4">DUF3108 domain-containing protein</fullName>
    </recommendedName>
</protein>
<keyword evidence="3" id="KW-1185">Reference proteome</keyword>
<sequence length="287" mass="31660">MQALRPLLLALSLATSAALAAPSQSLDQYEIKPERAPQGQLVNYIKSNLDGSKRLVLSLYFAKPFEVEALKVEGDGRYIAHVQAKLDPQTLTATWMRSFNGLENGPGKQRLQMQMDGSAQRLVASVAGTQMPVAPSHLPAHVYNFDLSSLNLTLPLLKNPRADFTIGLIDPDFAALRTRFKPNAGELEGLFIDKGQAQFRYLRDEELDGVPTHRFEVGGPAFGGVTGTLWVNAKDRLIERFEHALPDNPDWKSFKLSRISERAMDAAAWEAFKAASVQRAMGLVEAE</sequence>
<gene>
    <name evidence="2" type="ORF">I7X39_15560</name>
</gene>
<accession>A0A931J7N2</accession>
<feature type="signal peptide" evidence="1">
    <location>
        <begin position="1"/>
        <end position="20"/>
    </location>
</feature>